<dbReference type="CDD" id="cd06223">
    <property type="entry name" value="PRTases_typeI"/>
    <property type="match status" value="1"/>
</dbReference>
<sequence length="523" mass="57766">MCGILGVCLTDSAECASPLLAEGLTVLQHRGQDAAGIVTCGPHGKLYQRKGNGMVSDVFRDETLLMGLLGCMGISHVRYPTAGSSANAEAQPFYVNAPYGISLAHNGNLVNAPTLKRFLDAVEHRHINTDSDSELLLNIFAAALQKTGKSRTNADDLFTACKSIYTQCVGAYACVAMIAGFGIIAFRDPHGIRPLVYGRKKSRTGGYDYAFASESVALNFLGFDEFWDVLPGQAVLVQRKNQDEQKDPIIRQVYPALAYAPDIFEYVYFARPDSVMDGINVHHSRLAMGVSLGKSVVQKLESMGLSRDDVDVVIPVPDTSRNSALKLANEFGWTYSEGFVKNRYIFRTFIMREQSTRIKSVRRKLSPMPSEFANKNVLIVDDSIVRGTTSREIVRMAREAGAAKVYFASAAPPVRYRHIYGIDLADDRELVAFGKSEYEVADIIEADAVIYQSLPNLVEACRSINPNIKEFEDGVFSGKYITEVPKGYFGHLEEVREFNAHQKAIGVEFHAPDDIALYNYRGC</sequence>
<feature type="binding site" evidence="10">
    <location>
        <position position="381"/>
    </location>
    <ligand>
        <name>Mg(2+)</name>
        <dbReference type="ChEBI" id="CHEBI:18420"/>
    </ligand>
</feature>
<comment type="catalytic activity">
    <reaction evidence="8">
        <text>5-phospho-beta-D-ribosylamine + L-glutamate + diphosphate = 5-phospho-alpha-D-ribose 1-diphosphate + L-glutamine + H2O</text>
        <dbReference type="Rhea" id="RHEA:14905"/>
        <dbReference type="ChEBI" id="CHEBI:15377"/>
        <dbReference type="ChEBI" id="CHEBI:29985"/>
        <dbReference type="ChEBI" id="CHEBI:33019"/>
        <dbReference type="ChEBI" id="CHEBI:58017"/>
        <dbReference type="ChEBI" id="CHEBI:58359"/>
        <dbReference type="ChEBI" id="CHEBI:58681"/>
        <dbReference type="EC" id="2.4.2.14"/>
    </reaction>
</comment>
<dbReference type="InterPro" id="IPR035584">
    <property type="entry name" value="PurF_N"/>
</dbReference>
<evidence type="ECO:0000256" key="10">
    <source>
        <dbReference type="PIRSR" id="PIRSR000485-2"/>
    </source>
</evidence>
<evidence type="ECO:0000256" key="3">
    <source>
        <dbReference type="ARBA" id="ARBA00011941"/>
    </source>
</evidence>
<evidence type="ECO:0000256" key="1">
    <source>
        <dbReference type="ARBA" id="ARBA00005209"/>
    </source>
</evidence>
<dbReference type="PIRSF" id="PIRSF000485">
    <property type="entry name" value="Amd_phspho_trans"/>
    <property type="match status" value="1"/>
</dbReference>
<accession>A0A1U7LUW8</accession>
<feature type="binding site" evidence="10">
    <location>
        <position position="319"/>
    </location>
    <ligand>
        <name>Mg(2+)</name>
        <dbReference type="ChEBI" id="CHEBI:18420"/>
    </ligand>
</feature>
<dbReference type="PANTHER" id="PTHR11907">
    <property type="entry name" value="AMIDOPHOSPHORIBOSYLTRANSFERASE"/>
    <property type="match status" value="1"/>
</dbReference>
<keyword evidence="7" id="KW-0315">Glutamine amidotransferase</keyword>
<keyword evidence="10" id="KW-0460">Magnesium</keyword>
<evidence type="ECO:0000256" key="5">
    <source>
        <dbReference type="ARBA" id="ARBA00022679"/>
    </source>
</evidence>
<evidence type="ECO:0000256" key="4">
    <source>
        <dbReference type="ARBA" id="ARBA00022676"/>
    </source>
</evidence>
<dbReference type="AlphaFoldDB" id="A0A1U7LUW8"/>
<dbReference type="CDD" id="cd00715">
    <property type="entry name" value="GPATase_N"/>
    <property type="match status" value="1"/>
</dbReference>
<dbReference type="EC" id="2.4.2.14" evidence="3 8"/>
<comment type="caution">
    <text evidence="12">The sequence shown here is derived from an EMBL/GenBank/DDBJ whole genome shotgun (WGS) entry which is preliminary data.</text>
</comment>
<keyword evidence="10" id="KW-0479">Metal-binding</keyword>
<evidence type="ECO:0000256" key="2">
    <source>
        <dbReference type="ARBA" id="ARBA00010138"/>
    </source>
</evidence>
<dbReference type="NCBIfam" id="TIGR01134">
    <property type="entry name" value="purF"/>
    <property type="match status" value="1"/>
</dbReference>
<dbReference type="InterPro" id="IPR005854">
    <property type="entry name" value="PurF"/>
</dbReference>
<dbReference type="InterPro" id="IPR000836">
    <property type="entry name" value="PRTase_dom"/>
</dbReference>
<dbReference type="GO" id="GO:0004044">
    <property type="term" value="F:amidophosphoribosyltransferase activity"/>
    <property type="evidence" value="ECO:0007669"/>
    <property type="project" value="UniProtKB-EC"/>
</dbReference>
<dbReference type="UniPathway" id="UPA00074">
    <property type="reaction ID" value="UER00124"/>
</dbReference>
<dbReference type="InterPro" id="IPR029057">
    <property type="entry name" value="PRTase-like"/>
</dbReference>
<comment type="pathway">
    <text evidence="1 8">Purine metabolism; IMP biosynthesis via de novo pathway; N(1)-(5-phospho-D-ribosyl)glycinamide from 5-phospho-alpha-D-ribose 1-diphosphate: step 1/2.</text>
</comment>
<dbReference type="InterPro" id="IPR029055">
    <property type="entry name" value="Ntn_hydrolases_N"/>
</dbReference>
<evidence type="ECO:0000259" key="11">
    <source>
        <dbReference type="PROSITE" id="PS51278"/>
    </source>
</evidence>
<comment type="cofactor">
    <cofactor evidence="10">
        <name>Mg(2+)</name>
        <dbReference type="ChEBI" id="CHEBI:18420"/>
    </cofactor>
    <text evidence="10">Binds 1 Mg(2+) ion per subunit.</text>
</comment>
<dbReference type="GO" id="GO:0009113">
    <property type="term" value="P:purine nucleobase biosynthetic process"/>
    <property type="evidence" value="ECO:0007669"/>
    <property type="project" value="InterPro"/>
</dbReference>
<keyword evidence="5 8" id="KW-0808">Transferase</keyword>
<feature type="binding site" evidence="10">
    <location>
        <position position="382"/>
    </location>
    <ligand>
        <name>Mg(2+)</name>
        <dbReference type="ChEBI" id="CHEBI:18420"/>
    </ligand>
</feature>
<dbReference type="Proteomes" id="UP000186594">
    <property type="component" value="Unassembled WGS sequence"/>
</dbReference>
<dbReference type="GO" id="GO:0046083">
    <property type="term" value="P:adenine metabolic process"/>
    <property type="evidence" value="ECO:0007669"/>
    <property type="project" value="EnsemblFungi"/>
</dbReference>
<dbReference type="EMBL" id="LXFE01000178">
    <property type="protein sequence ID" value="OLL26475.1"/>
    <property type="molecule type" value="Genomic_DNA"/>
</dbReference>
<dbReference type="GO" id="GO:0006189">
    <property type="term" value="P:'de novo' IMP biosynthetic process"/>
    <property type="evidence" value="ECO:0007669"/>
    <property type="project" value="UniProtKB-UniPathway"/>
</dbReference>
<feature type="domain" description="Glutamine amidotransferase type-2" evidence="11">
    <location>
        <begin position="2"/>
        <end position="240"/>
    </location>
</feature>
<dbReference type="STRING" id="1198029.A0A1U7LUW8"/>
<gene>
    <name evidence="12" type="ORF">NEOLI_002358</name>
</gene>
<dbReference type="HAMAP" id="MF_01931">
    <property type="entry name" value="PurF"/>
    <property type="match status" value="1"/>
</dbReference>
<dbReference type="Gene3D" id="3.40.50.2020">
    <property type="match status" value="1"/>
</dbReference>
<evidence type="ECO:0000256" key="7">
    <source>
        <dbReference type="ARBA" id="ARBA00022962"/>
    </source>
</evidence>
<dbReference type="OrthoDB" id="191723at2759"/>
<evidence type="ECO:0000256" key="6">
    <source>
        <dbReference type="ARBA" id="ARBA00022755"/>
    </source>
</evidence>
<reference evidence="12 13" key="1">
    <citation type="submission" date="2016-04" db="EMBL/GenBank/DDBJ databases">
        <title>Evolutionary innovation and constraint leading to complex multicellularity in the Ascomycota.</title>
        <authorList>
            <person name="Cisse O."/>
            <person name="Nguyen A."/>
            <person name="Hewitt D.A."/>
            <person name="Jedd G."/>
            <person name="Stajich J.E."/>
        </authorList>
    </citation>
    <scope>NUCLEOTIDE SEQUENCE [LARGE SCALE GENOMIC DNA]</scope>
    <source>
        <strain evidence="12 13">DAH-3</strain>
    </source>
</reference>
<dbReference type="InterPro" id="IPR017932">
    <property type="entry name" value="GATase_2_dom"/>
</dbReference>
<organism evidence="12 13">
    <name type="scientific">Neolecta irregularis (strain DAH-3)</name>
    <dbReference type="NCBI Taxonomy" id="1198029"/>
    <lineage>
        <taxon>Eukaryota</taxon>
        <taxon>Fungi</taxon>
        <taxon>Dikarya</taxon>
        <taxon>Ascomycota</taxon>
        <taxon>Taphrinomycotina</taxon>
        <taxon>Neolectales</taxon>
        <taxon>Neolectaceae</taxon>
        <taxon>Neolecta</taxon>
    </lineage>
</organism>
<feature type="active site" description="Nucleophile" evidence="9">
    <location>
        <position position="2"/>
    </location>
</feature>
<comment type="similarity">
    <text evidence="2 8">In the C-terminal section; belongs to the purine/pyrimidine phosphoribosyltransferase family.</text>
</comment>
<protein>
    <recommendedName>
        <fullName evidence="3 8">Amidophosphoribosyltransferase</fullName>
        <shortName evidence="8">ATase</shortName>
        <ecNumber evidence="3 8">2.4.2.14</ecNumber>
    </recommendedName>
    <alternativeName>
        <fullName evidence="8">Glutamine phosphoribosylpyrophosphate amidotransferase</fullName>
    </alternativeName>
</protein>
<evidence type="ECO:0000256" key="8">
    <source>
        <dbReference type="PIRNR" id="PIRNR000485"/>
    </source>
</evidence>
<evidence type="ECO:0000313" key="12">
    <source>
        <dbReference type="EMBL" id="OLL26475.1"/>
    </source>
</evidence>
<keyword evidence="4 8" id="KW-0328">Glycosyltransferase</keyword>
<dbReference type="Gene3D" id="3.60.20.10">
    <property type="entry name" value="Glutamine Phosphoribosylpyrophosphate, subunit 1, domain 1"/>
    <property type="match status" value="1"/>
</dbReference>
<proteinExistence type="inferred from homology"/>
<dbReference type="GO" id="GO:0046872">
    <property type="term" value="F:metal ion binding"/>
    <property type="evidence" value="ECO:0007669"/>
    <property type="project" value="UniProtKB-KW"/>
</dbReference>
<dbReference type="OMA" id="IRHFGVK"/>
<keyword evidence="6 8" id="KW-0658">Purine biosynthesis</keyword>
<dbReference type="Pfam" id="PF13522">
    <property type="entry name" value="GATase_6"/>
    <property type="match status" value="1"/>
</dbReference>
<dbReference type="PROSITE" id="PS51278">
    <property type="entry name" value="GATASE_TYPE_2"/>
    <property type="match status" value="1"/>
</dbReference>
<name>A0A1U7LUW8_NEOID</name>
<keyword evidence="13" id="KW-1185">Reference proteome</keyword>
<evidence type="ECO:0000313" key="13">
    <source>
        <dbReference type="Proteomes" id="UP000186594"/>
    </source>
</evidence>
<evidence type="ECO:0000256" key="9">
    <source>
        <dbReference type="PIRSR" id="PIRSR000485-1"/>
    </source>
</evidence>
<dbReference type="SUPFAM" id="SSF56235">
    <property type="entry name" value="N-terminal nucleophile aminohydrolases (Ntn hydrolases)"/>
    <property type="match status" value="1"/>
</dbReference>
<dbReference type="SUPFAM" id="SSF53271">
    <property type="entry name" value="PRTase-like"/>
    <property type="match status" value="1"/>
</dbReference>